<dbReference type="Gene3D" id="1.10.60.10">
    <property type="entry name" value="Iron dependent repressor, metal binding and dimerisation domain"/>
    <property type="match status" value="1"/>
</dbReference>
<evidence type="ECO:0000256" key="1">
    <source>
        <dbReference type="ARBA" id="ARBA00007871"/>
    </source>
</evidence>
<evidence type="ECO:0000256" key="3">
    <source>
        <dbReference type="ARBA" id="ARBA00023125"/>
    </source>
</evidence>
<dbReference type="InterPro" id="IPR050536">
    <property type="entry name" value="DtxR_MntR_Metal-Reg"/>
</dbReference>
<dbReference type="InterPro" id="IPR022687">
    <property type="entry name" value="HTH_DTXR"/>
</dbReference>
<dbReference type="Pfam" id="PF02742">
    <property type="entry name" value="Fe_dep_repr_C"/>
    <property type="match status" value="1"/>
</dbReference>
<proteinExistence type="inferred from homology"/>
<keyword evidence="3" id="KW-0238">DNA-binding</keyword>
<comment type="similarity">
    <text evidence="1">Belongs to the DtxR/MntR family.</text>
</comment>
<comment type="caution">
    <text evidence="6">The sequence shown here is derived from an EMBL/GenBank/DDBJ whole genome shotgun (WGS) entry which is preliminary data.</text>
</comment>
<dbReference type="EMBL" id="JACSNV010000009">
    <property type="protein sequence ID" value="MBM6878057.1"/>
    <property type="molecule type" value="Genomic_DNA"/>
</dbReference>
<gene>
    <name evidence="6" type="ORF">H9X83_07770</name>
</gene>
<dbReference type="InterPro" id="IPR036388">
    <property type="entry name" value="WH-like_DNA-bd_sf"/>
</dbReference>
<keyword evidence="7" id="KW-1185">Reference proteome</keyword>
<sequence>MKTRESMENYLETIYLLEQRTGYVRAIDIATELGFSKPSVSNAMKKLRAEGYISVEEKSRIVLTPEGRRIAEGTYERHCVIAAALMRIGVSEETALQDACRMEHILSEETFLCMKRHHEASLRKSEE</sequence>
<keyword evidence="2" id="KW-0805">Transcription regulation</keyword>
<dbReference type="InterPro" id="IPR022689">
    <property type="entry name" value="Iron_dep_repressor"/>
</dbReference>
<dbReference type="PROSITE" id="PS50944">
    <property type="entry name" value="HTH_DTXR"/>
    <property type="match status" value="1"/>
</dbReference>
<dbReference type="InterPro" id="IPR036421">
    <property type="entry name" value="Fe_dep_repressor_sf"/>
</dbReference>
<feature type="domain" description="HTH dtxR-type" evidence="5">
    <location>
        <begin position="1"/>
        <end position="64"/>
    </location>
</feature>
<protein>
    <submittedName>
        <fullName evidence="6">Metal-dependent transcriptional regulator</fullName>
    </submittedName>
</protein>
<dbReference type="RefSeq" id="WP_205133727.1">
    <property type="nucleotide sequence ID" value="NZ_JACSNT010000008.1"/>
</dbReference>
<accession>A0ABS2GB03</accession>
<dbReference type="Proteomes" id="UP000729290">
    <property type="component" value="Unassembled WGS sequence"/>
</dbReference>
<dbReference type="SUPFAM" id="SSF47979">
    <property type="entry name" value="Iron-dependent repressor protein, dimerization domain"/>
    <property type="match status" value="1"/>
</dbReference>
<name>A0ABS2GB03_9FIRM</name>
<evidence type="ECO:0000256" key="4">
    <source>
        <dbReference type="ARBA" id="ARBA00023163"/>
    </source>
</evidence>
<keyword evidence="4" id="KW-0804">Transcription</keyword>
<evidence type="ECO:0000313" key="7">
    <source>
        <dbReference type="Proteomes" id="UP000729290"/>
    </source>
</evidence>
<organism evidence="6 7">
    <name type="scientific">Anaerotignum lactatifermentans</name>
    <dbReference type="NCBI Taxonomy" id="160404"/>
    <lineage>
        <taxon>Bacteria</taxon>
        <taxon>Bacillati</taxon>
        <taxon>Bacillota</taxon>
        <taxon>Clostridia</taxon>
        <taxon>Lachnospirales</taxon>
        <taxon>Anaerotignaceae</taxon>
        <taxon>Anaerotignum</taxon>
    </lineage>
</organism>
<evidence type="ECO:0000313" key="6">
    <source>
        <dbReference type="EMBL" id="MBM6878057.1"/>
    </source>
</evidence>
<dbReference type="PANTHER" id="PTHR33238">
    <property type="entry name" value="IRON (METAL) DEPENDENT REPRESSOR, DTXR FAMILY"/>
    <property type="match status" value="1"/>
</dbReference>
<reference evidence="6 7" key="1">
    <citation type="journal article" date="2021" name="Sci. Rep.">
        <title>The distribution of antibiotic resistance genes in chicken gut microbiota commensals.</title>
        <authorList>
            <person name="Juricova H."/>
            <person name="Matiasovicova J."/>
            <person name="Kubasova T."/>
            <person name="Cejkova D."/>
            <person name="Rychlik I."/>
        </authorList>
    </citation>
    <scope>NUCLEOTIDE SEQUENCE [LARGE SCALE GENOMIC DNA]</scope>
    <source>
        <strain evidence="6 7">An431b</strain>
    </source>
</reference>
<dbReference type="SUPFAM" id="SSF46785">
    <property type="entry name" value="Winged helix' DNA-binding domain"/>
    <property type="match status" value="1"/>
</dbReference>
<dbReference type="Gene3D" id="1.10.10.10">
    <property type="entry name" value="Winged helix-like DNA-binding domain superfamily/Winged helix DNA-binding domain"/>
    <property type="match status" value="1"/>
</dbReference>
<dbReference type="InterPro" id="IPR036390">
    <property type="entry name" value="WH_DNA-bd_sf"/>
</dbReference>
<dbReference type="InterPro" id="IPR001367">
    <property type="entry name" value="Fe_dep_repressor"/>
</dbReference>
<evidence type="ECO:0000256" key="2">
    <source>
        <dbReference type="ARBA" id="ARBA00023015"/>
    </source>
</evidence>
<evidence type="ECO:0000259" key="5">
    <source>
        <dbReference type="PROSITE" id="PS50944"/>
    </source>
</evidence>
<dbReference type="PANTHER" id="PTHR33238:SF7">
    <property type="entry name" value="IRON-DEPENDENT TRANSCRIPTIONAL REGULATOR"/>
    <property type="match status" value="1"/>
</dbReference>
<dbReference type="Pfam" id="PF01325">
    <property type="entry name" value="Fe_dep_repress"/>
    <property type="match status" value="1"/>
</dbReference>
<dbReference type="SMART" id="SM00529">
    <property type="entry name" value="HTH_DTXR"/>
    <property type="match status" value="1"/>
</dbReference>